<accession>A0A7G5GP56</accession>
<comment type="subcellular location">
    <subcellularLocation>
        <location evidence="2">Cell inner membrane</location>
        <topology evidence="2">Multi-pass membrane protein</topology>
    </subcellularLocation>
</comment>
<feature type="transmembrane region" description="Helical" evidence="11">
    <location>
        <begin position="137"/>
        <end position="160"/>
    </location>
</feature>
<dbReference type="Pfam" id="PF07690">
    <property type="entry name" value="MFS_1"/>
    <property type="match status" value="1"/>
</dbReference>
<evidence type="ECO:0000259" key="12">
    <source>
        <dbReference type="PROSITE" id="PS50850"/>
    </source>
</evidence>
<evidence type="ECO:0000256" key="4">
    <source>
        <dbReference type="ARBA" id="ARBA00022448"/>
    </source>
</evidence>
<evidence type="ECO:0000256" key="1">
    <source>
        <dbReference type="ARBA" id="ARBA00003321"/>
    </source>
</evidence>
<keyword evidence="4" id="KW-0813">Transport</keyword>
<dbReference type="InterPro" id="IPR036259">
    <property type="entry name" value="MFS_trans_sf"/>
</dbReference>
<evidence type="ECO:0000256" key="7">
    <source>
        <dbReference type="ARBA" id="ARBA00022597"/>
    </source>
</evidence>
<dbReference type="SUPFAM" id="SSF103473">
    <property type="entry name" value="MFS general substrate transporter"/>
    <property type="match status" value="1"/>
</dbReference>
<dbReference type="InterPro" id="IPR020846">
    <property type="entry name" value="MFS_dom"/>
</dbReference>
<dbReference type="InterPro" id="IPR005275">
    <property type="entry name" value="Lfuc_symporter_FucP"/>
</dbReference>
<keyword evidence="10 11" id="KW-0472">Membrane</keyword>
<dbReference type="PROSITE" id="PS50850">
    <property type="entry name" value="MFS"/>
    <property type="match status" value="1"/>
</dbReference>
<dbReference type="GO" id="GO:0015535">
    <property type="term" value="F:fucose:proton symporter activity"/>
    <property type="evidence" value="ECO:0007669"/>
    <property type="project" value="InterPro"/>
</dbReference>
<feature type="transmembrane region" description="Helical" evidence="11">
    <location>
        <begin position="359"/>
        <end position="379"/>
    </location>
</feature>
<feature type="domain" description="Major facilitator superfamily (MFS) profile" evidence="12">
    <location>
        <begin position="9"/>
        <end position="409"/>
    </location>
</feature>
<dbReference type="GO" id="GO:0005886">
    <property type="term" value="C:plasma membrane"/>
    <property type="evidence" value="ECO:0007669"/>
    <property type="project" value="UniProtKB-SubCell"/>
</dbReference>
<evidence type="ECO:0000256" key="10">
    <source>
        <dbReference type="ARBA" id="ARBA00023136"/>
    </source>
</evidence>
<dbReference type="GO" id="GO:1904659">
    <property type="term" value="P:D-glucose transmembrane transport"/>
    <property type="evidence" value="ECO:0007669"/>
    <property type="project" value="InterPro"/>
</dbReference>
<evidence type="ECO:0000313" key="13">
    <source>
        <dbReference type="EMBL" id="QMW00648.1"/>
    </source>
</evidence>
<evidence type="ECO:0000256" key="8">
    <source>
        <dbReference type="ARBA" id="ARBA00022692"/>
    </source>
</evidence>
<evidence type="ECO:0000256" key="5">
    <source>
        <dbReference type="ARBA" id="ARBA00022475"/>
    </source>
</evidence>
<reference evidence="13 14" key="1">
    <citation type="submission" date="2020-07" db="EMBL/GenBank/DDBJ databases">
        <title>Spirosoma foliorum sp. nov., isolated from the leaves on the Nejang mountain Korea, Republic of.</title>
        <authorList>
            <person name="Ho H."/>
            <person name="Lee Y.-J."/>
            <person name="Nurcahyanto D.-A."/>
            <person name="Kim S.-G."/>
        </authorList>
    </citation>
    <scope>NUCLEOTIDE SEQUENCE [LARGE SCALE GENOMIC DNA]</scope>
    <source>
        <strain evidence="13 14">PL0136</strain>
    </source>
</reference>
<feature type="transmembrane region" description="Helical" evidence="11">
    <location>
        <begin position="235"/>
        <end position="259"/>
    </location>
</feature>
<dbReference type="Proteomes" id="UP000515369">
    <property type="component" value="Chromosome"/>
</dbReference>
<feature type="transmembrane region" description="Helical" evidence="11">
    <location>
        <begin position="189"/>
        <end position="207"/>
    </location>
</feature>
<dbReference type="GO" id="GO:0055056">
    <property type="term" value="F:D-glucose transmembrane transporter activity"/>
    <property type="evidence" value="ECO:0007669"/>
    <property type="project" value="InterPro"/>
</dbReference>
<dbReference type="Gene3D" id="1.20.1250.20">
    <property type="entry name" value="MFS general substrate transporter like domains"/>
    <property type="match status" value="2"/>
</dbReference>
<keyword evidence="6" id="KW-0997">Cell inner membrane</keyword>
<evidence type="ECO:0000313" key="14">
    <source>
        <dbReference type="Proteomes" id="UP000515369"/>
    </source>
</evidence>
<dbReference type="EMBL" id="CP059732">
    <property type="protein sequence ID" value="QMW00648.1"/>
    <property type="molecule type" value="Genomic_DNA"/>
</dbReference>
<feature type="transmembrane region" description="Helical" evidence="11">
    <location>
        <begin position="325"/>
        <end position="347"/>
    </location>
</feature>
<feature type="transmembrane region" description="Helical" evidence="11">
    <location>
        <begin position="271"/>
        <end position="289"/>
    </location>
</feature>
<dbReference type="NCBIfam" id="TIGR01272">
    <property type="entry name" value="gluP"/>
    <property type="match status" value="1"/>
</dbReference>
<dbReference type="PANTHER" id="PTHR43702">
    <property type="entry name" value="L-FUCOSE-PROTON SYMPORTER"/>
    <property type="match status" value="1"/>
</dbReference>
<sequence>MSKSDNRFAIALITVLFFLWGFALNLNPILIPHLKKACQLTDLQSALIDSASYFAYFLIALPAGLFMKRYGYKAGITLGLLLFAGGTFLFYPAAELRQFSLFLVALFVIATGLTLLETAANPYITVLGDSETSTQRLNFAQSFNGLAAFLAPLAGGAFILSGKNVSASEQQAMGSTQFEAYLKEEASSVQVPFLIIGGIVLLVALLISRTSLPVIEEVDDSPTASQGSILSEKNLVMGVIAQFFYVGAQVCISSFFIRFVGQVANIGEKEAAKLLSFALLGFMIGRFFGTFLMRYITPPRLLALYSLLNIGLLAIAVFGHGMVPVYTLVGVEFFMSIMFPTIFSLSIRGLGSKTKLGSSLVIMAIAGGAVFPVIMGRVSDMTTMQTAYLVPAICFLPILYFAIKNLSVKHVALTTSH</sequence>
<dbReference type="InterPro" id="IPR011701">
    <property type="entry name" value="MFS"/>
</dbReference>
<dbReference type="KEGG" id="sfol:H3H32_21955"/>
<evidence type="ECO:0000256" key="2">
    <source>
        <dbReference type="ARBA" id="ARBA00004429"/>
    </source>
</evidence>
<feature type="transmembrane region" description="Helical" evidence="11">
    <location>
        <begin position="74"/>
        <end position="93"/>
    </location>
</feature>
<keyword evidence="14" id="KW-1185">Reference proteome</keyword>
<feature type="transmembrane region" description="Helical" evidence="11">
    <location>
        <begin position="301"/>
        <end position="319"/>
    </location>
</feature>
<feature type="transmembrane region" description="Helical" evidence="11">
    <location>
        <begin position="385"/>
        <end position="403"/>
    </location>
</feature>
<name>A0A7G5GP56_9BACT</name>
<keyword evidence="7" id="KW-0762">Sugar transport</keyword>
<dbReference type="AlphaFoldDB" id="A0A7G5GP56"/>
<dbReference type="GO" id="GO:0005354">
    <property type="term" value="F:galactose transmembrane transporter activity"/>
    <property type="evidence" value="ECO:0007669"/>
    <property type="project" value="InterPro"/>
</dbReference>
<evidence type="ECO:0000256" key="3">
    <source>
        <dbReference type="ARBA" id="ARBA00009120"/>
    </source>
</evidence>
<evidence type="ECO:0000256" key="6">
    <source>
        <dbReference type="ARBA" id="ARBA00022519"/>
    </source>
</evidence>
<dbReference type="NCBIfam" id="TIGR00885">
    <property type="entry name" value="fucP"/>
    <property type="match status" value="1"/>
</dbReference>
<dbReference type="InterPro" id="IPR005964">
    <property type="entry name" value="Glc/Gal_transptr_bac"/>
</dbReference>
<feature type="transmembrane region" description="Helical" evidence="11">
    <location>
        <begin position="99"/>
        <end position="116"/>
    </location>
</feature>
<comment type="function">
    <text evidence="1">Intake of glucose and galactose.</text>
</comment>
<proteinExistence type="inferred from homology"/>
<dbReference type="InterPro" id="IPR050375">
    <property type="entry name" value="MFS_TsgA-like"/>
</dbReference>
<organism evidence="13 14">
    <name type="scientific">Spirosoma foliorum</name>
    <dbReference type="NCBI Taxonomy" id="2710596"/>
    <lineage>
        <taxon>Bacteria</taxon>
        <taxon>Pseudomonadati</taxon>
        <taxon>Bacteroidota</taxon>
        <taxon>Cytophagia</taxon>
        <taxon>Cytophagales</taxon>
        <taxon>Cytophagaceae</taxon>
        <taxon>Spirosoma</taxon>
    </lineage>
</organism>
<keyword evidence="9 11" id="KW-1133">Transmembrane helix</keyword>
<dbReference type="PANTHER" id="PTHR43702:SF3">
    <property type="entry name" value="PROTEIN TSGA"/>
    <property type="match status" value="1"/>
</dbReference>
<feature type="transmembrane region" description="Helical" evidence="11">
    <location>
        <begin position="47"/>
        <end position="67"/>
    </location>
</feature>
<evidence type="ECO:0000256" key="9">
    <source>
        <dbReference type="ARBA" id="ARBA00022989"/>
    </source>
</evidence>
<comment type="similarity">
    <text evidence="3">Belongs to the major facilitator superfamily. FHS transporter (TC 2.A.1.7) family.</text>
</comment>
<gene>
    <name evidence="13" type="primary">fucP</name>
    <name evidence="13" type="ORF">H3H32_21955</name>
</gene>
<dbReference type="CDD" id="cd17394">
    <property type="entry name" value="MFS_FucP_like"/>
    <property type="match status" value="1"/>
</dbReference>
<evidence type="ECO:0000256" key="11">
    <source>
        <dbReference type="SAM" id="Phobius"/>
    </source>
</evidence>
<dbReference type="RefSeq" id="WP_182457762.1">
    <property type="nucleotide sequence ID" value="NZ_CP059732.1"/>
</dbReference>
<protein>
    <submittedName>
        <fullName evidence="13">L-fucose:H+ symporter permease</fullName>
    </submittedName>
</protein>
<keyword evidence="8 11" id="KW-0812">Transmembrane</keyword>
<keyword evidence="5" id="KW-1003">Cell membrane</keyword>